<evidence type="ECO:0000313" key="6">
    <source>
        <dbReference type="Proteomes" id="UP000440224"/>
    </source>
</evidence>
<dbReference type="Proteomes" id="UP000440224">
    <property type="component" value="Unassembled WGS sequence"/>
</dbReference>
<reference evidence="5 6" key="1">
    <citation type="submission" date="2019-10" db="EMBL/GenBank/DDBJ databases">
        <title>A soil myxobacterium in the family Polyangiaceae.</title>
        <authorList>
            <person name="Li Y."/>
            <person name="Wang J."/>
        </authorList>
    </citation>
    <scope>NUCLEOTIDE SEQUENCE [LARGE SCALE GENOMIC DNA]</scope>
    <source>
        <strain evidence="5 6">DSM 14734</strain>
    </source>
</reference>
<dbReference type="RefSeq" id="WP_153824004.1">
    <property type="nucleotide sequence ID" value="NZ_WJIE01000016.1"/>
</dbReference>
<dbReference type="OrthoDB" id="9767239at2"/>
<evidence type="ECO:0000256" key="1">
    <source>
        <dbReference type="ARBA" id="ARBA00022729"/>
    </source>
</evidence>
<accession>A0A6N7Q1Z7</accession>
<feature type="chain" id="PRO_5026928814" description="Polyhydroxybutyrate depolymerase" evidence="4">
    <location>
        <begin position="20"/>
        <end position="313"/>
    </location>
</feature>
<dbReference type="GO" id="GO:0005576">
    <property type="term" value="C:extracellular region"/>
    <property type="evidence" value="ECO:0007669"/>
    <property type="project" value="InterPro"/>
</dbReference>
<proteinExistence type="predicted"/>
<organism evidence="5 6">
    <name type="scientific">Polyangium spumosum</name>
    <dbReference type="NCBI Taxonomy" id="889282"/>
    <lineage>
        <taxon>Bacteria</taxon>
        <taxon>Pseudomonadati</taxon>
        <taxon>Myxococcota</taxon>
        <taxon>Polyangia</taxon>
        <taxon>Polyangiales</taxon>
        <taxon>Polyangiaceae</taxon>
        <taxon>Polyangium</taxon>
    </lineage>
</organism>
<protein>
    <recommendedName>
        <fullName evidence="7">Polyhydroxybutyrate depolymerase</fullName>
    </recommendedName>
</protein>
<dbReference type="InterPro" id="IPR029058">
    <property type="entry name" value="AB_hydrolase_fold"/>
</dbReference>
<evidence type="ECO:0000313" key="5">
    <source>
        <dbReference type="EMBL" id="MRG97216.1"/>
    </source>
</evidence>
<dbReference type="EMBL" id="WJIE01000016">
    <property type="protein sequence ID" value="MRG97216.1"/>
    <property type="molecule type" value="Genomic_DNA"/>
</dbReference>
<keyword evidence="1 4" id="KW-0732">Signal</keyword>
<dbReference type="AlphaFoldDB" id="A0A6N7Q1Z7"/>
<name>A0A6N7Q1Z7_9BACT</name>
<feature type="compositionally biased region" description="Gly residues" evidence="3">
    <location>
        <begin position="30"/>
        <end position="47"/>
    </location>
</feature>
<dbReference type="PROSITE" id="PS51257">
    <property type="entry name" value="PROKAR_LIPOPROTEIN"/>
    <property type="match status" value="1"/>
</dbReference>
<evidence type="ECO:0000256" key="2">
    <source>
        <dbReference type="ARBA" id="ARBA00022801"/>
    </source>
</evidence>
<sequence length="313" mass="31852">MTRFHRCLVLVSTSLLLLAACTSAPPSSSGGAGAGGTGGDGGAGGEAGDLIVGGDRPVTVHVPPGLDPAKPSPLVILLHGYGASGFVQELLFQLKPQADAHGFLYAHPDGTVDANSKRFWNATDACCNFGGAAVDDVAYLSGLVAEIGQHYKVDPKRVYFLGHSNGGFMSHRMACDRSDLVAAVASLAGATYGDPSQCTAEKTVAVLQIHGTVDDTVLYEGGALAGVGYPGAVATTESWAQKNGCALMASPGEALDIEATLDGAETSVSKYEAGCKAGGAAELWTIDGGTHVPGLGANFAPKVVEWLLSHPKE</sequence>
<dbReference type="PANTHER" id="PTHR43037">
    <property type="entry name" value="UNNAMED PRODUCT-RELATED"/>
    <property type="match status" value="1"/>
</dbReference>
<dbReference type="SUPFAM" id="SSF53474">
    <property type="entry name" value="alpha/beta-Hydrolases"/>
    <property type="match status" value="1"/>
</dbReference>
<evidence type="ECO:0000256" key="4">
    <source>
        <dbReference type="SAM" id="SignalP"/>
    </source>
</evidence>
<dbReference type="PANTHER" id="PTHR43037:SF1">
    <property type="entry name" value="BLL1128 PROTEIN"/>
    <property type="match status" value="1"/>
</dbReference>
<feature type="signal peptide" evidence="4">
    <location>
        <begin position="1"/>
        <end position="19"/>
    </location>
</feature>
<dbReference type="InterPro" id="IPR010126">
    <property type="entry name" value="Esterase_phb"/>
</dbReference>
<comment type="caution">
    <text evidence="5">The sequence shown here is derived from an EMBL/GenBank/DDBJ whole genome shotgun (WGS) entry which is preliminary data.</text>
</comment>
<dbReference type="GO" id="GO:0016787">
    <property type="term" value="F:hydrolase activity"/>
    <property type="evidence" value="ECO:0007669"/>
    <property type="project" value="UniProtKB-KW"/>
</dbReference>
<gene>
    <name evidence="5" type="ORF">GF068_35615</name>
</gene>
<dbReference type="Gene3D" id="3.40.50.1820">
    <property type="entry name" value="alpha/beta hydrolase"/>
    <property type="match status" value="1"/>
</dbReference>
<feature type="region of interest" description="Disordered" evidence="3">
    <location>
        <begin position="26"/>
        <end position="48"/>
    </location>
</feature>
<evidence type="ECO:0000256" key="3">
    <source>
        <dbReference type="SAM" id="MobiDB-lite"/>
    </source>
</evidence>
<keyword evidence="6" id="KW-1185">Reference proteome</keyword>
<evidence type="ECO:0008006" key="7">
    <source>
        <dbReference type="Google" id="ProtNLM"/>
    </source>
</evidence>
<keyword evidence="2" id="KW-0378">Hydrolase</keyword>
<dbReference type="InterPro" id="IPR050955">
    <property type="entry name" value="Plant_Biomass_Hydrol_Est"/>
</dbReference>
<dbReference type="Pfam" id="PF10503">
    <property type="entry name" value="Esterase_PHB"/>
    <property type="match status" value="1"/>
</dbReference>